<dbReference type="GO" id="GO:0044183">
    <property type="term" value="F:protein folding chaperone"/>
    <property type="evidence" value="ECO:0007669"/>
    <property type="project" value="InterPro"/>
</dbReference>
<name>A0A221S3P0_9VIRU</name>
<gene>
    <name evidence="2" type="primary">groES</name>
</gene>
<dbReference type="InterPro" id="IPR020818">
    <property type="entry name" value="Chaperonin_GroES"/>
</dbReference>
<evidence type="ECO:0000256" key="1">
    <source>
        <dbReference type="ARBA" id="ARBA00023186"/>
    </source>
</evidence>
<sequence>MTKAAEAEATEAPSTPWVDPSDRVLDPSLIEKSLIDRMPDPTGWRILVLPYKGKGKTAGGIWLPDQALAQNEVSTQVGYVLKVGPLAYEDQAKFPEGAWCKEGDWVVFARYAGSRFKIEGGEVRVLNDDEILATILDPEDILHN</sequence>
<dbReference type="EMBL" id="KU970960">
    <property type="protein sequence ID" value="ASN63554.1"/>
    <property type="molecule type" value="Genomic_DNA"/>
</dbReference>
<keyword evidence="1" id="KW-0143">Chaperone</keyword>
<dbReference type="InterPro" id="IPR011032">
    <property type="entry name" value="GroES-like_sf"/>
</dbReference>
<dbReference type="GO" id="GO:0005524">
    <property type="term" value="F:ATP binding"/>
    <property type="evidence" value="ECO:0007669"/>
    <property type="project" value="InterPro"/>
</dbReference>
<dbReference type="CDD" id="cd00320">
    <property type="entry name" value="cpn10"/>
    <property type="match status" value="1"/>
</dbReference>
<dbReference type="SUPFAM" id="SSF50129">
    <property type="entry name" value="GroES-like"/>
    <property type="match status" value="1"/>
</dbReference>
<dbReference type="Pfam" id="PF00166">
    <property type="entry name" value="Cpn10"/>
    <property type="match status" value="1"/>
</dbReference>
<proteinExistence type="predicted"/>
<protein>
    <submittedName>
        <fullName evidence="2">Co-chaperonin GroES</fullName>
    </submittedName>
</protein>
<organism evidence="2">
    <name type="scientific">uncultured virus</name>
    <dbReference type="NCBI Taxonomy" id="340016"/>
    <lineage>
        <taxon>Viruses</taxon>
        <taxon>environmental samples</taxon>
    </lineage>
</organism>
<evidence type="ECO:0000313" key="2">
    <source>
        <dbReference type="EMBL" id="ASN63554.1"/>
    </source>
</evidence>
<dbReference type="InterPro" id="IPR037124">
    <property type="entry name" value="Chaperonin_GroES_sf"/>
</dbReference>
<dbReference type="SMART" id="SM00883">
    <property type="entry name" value="Cpn10"/>
    <property type="match status" value="1"/>
</dbReference>
<accession>A0A221S3P0</accession>
<reference evidence="2" key="1">
    <citation type="submission" date="2016-03" db="EMBL/GenBank/DDBJ databases">
        <title>Novel chaperonins are prevalent in the virioplankton and link to viral biology and ecology.</title>
        <authorList>
            <person name="Marine R.L."/>
            <person name="Nasko D.J."/>
            <person name="Polson S.W."/>
            <person name="Wommack K.E."/>
        </authorList>
    </citation>
    <scope>NUCLEOTIDE SEQUENCE</scope>
</reference>
<dbReference type="Gene3D" id="2.30.33.40">
    <property type="entry name" value="GroES chaperonin"/>
    <property type="match status" value="1"/>
</dbReference>